<dbReference type="InterPro" id="IPR013766">
    <property type="entry name" value="Thioredoxin_domain"/>
</dbReference>
<dbReference type="GO" id="GO:0016209">
    <property type="term" value="F:antioxidant activity"/>
    <property type="evidence" value="ECO:0007669"/>
    <property type="project" value="InterPro"/>
</dbReference>
<keyword evidence="3" id="KW-1185">Reference proteome</keyword>
<dbReference type="Pfam" id="PF00578">
    <property type="entry name" value="AhpC-TSA"/>
    <property type="match status" value="1"/>
</dbReference>
<dbReference type="Proteomes" id="UP000475249">
    <property type="component" value="Unassembled WGS sequence"/>
</dbReference>
<organism evidence="2 3">
    <name type="scientific">Poritiphilus flavus</name>
    <dbReference type="NCBI Taxonomy" id="2697053"/>
    <lineage>
        <taxon>Bacteria</taxon>
        <taxon>Pseudomonadati</taxon>
        <taxon>Bacteroidota</taxon>
        <taxon>Flavobacteriia</taxon>
        <taxon>Flavobacteriales</taxon>
        <taxon>Flavobacteriaceae</taxon>
        <taxon>Poritiphilus</taxon>
    </lineage>
</organism>
<comment type="caution">
    <text evidence="2">The sequence shown here is derived from an EMBL/GenBank/DDBJ whole genome shotgun (WGS) entry which is preliminary data.</text>
</comment>
<dbReference type="GO" id="GO:0016491">
    <property type="term" value="F:oxidoreductase activity"/>
    <property type="evidence" value="ECO:0007669"/>
    <property type="project" value="InterPro"/>
</dbReference>
<dbReference type="RefSeq" id="WP_161434840.1">
    <property type="nucleotide sequence ID" value="NZ_WXYO01000003.1"/>
</dbReference>
<name>A0A6L9EAN2_9FLAO</name>
<feature type="domain" description="Thioredoxin" evidence="1">
    <location>
        <begin position="24"/>
        <end position="180"/>
    </location>
</feature>
<dbReference type="PANTHER" id="PTHR42852:SF13">
    <property type="entry name" value="PROTEIN DIPZ"/>
    <property type="match status" value="1"/>
</dbReference>
<evidence type="ECO:0000313" key="3">
    <source>
        <dbReference type="Proteomes" id="UP000475249"/>
    </source>
</evidence>
<dbReference type="InterPro" id="IPR036249">
    <property type="entry name" value="Thioredoxin-like_sf"/>
</dbReference>
<gene>
    <name evidence="2" type="ORF">GTQ38_07260</name>
</gene>
<dbReference type="PANTHER" id="PTHR42852">
    <property type="entry name" value="THIOL:DISULFIDE INTERCHANGE PROTEIN DSBE"/>
    <property type="match status" value="1"/>
</dbReference>
<dbReference type="PROSITE" id="PS51352">
    <property type="entry name" value="THIOREDOXIN_2"/>
    <property type="match status" value="1"/>
</dbReference>
<dbReference type="EMBL" id="WXYO01000003">
    <property type="protein sequence ID" value="NAS11796.1"/>
    <property type="molecule type" value="Genomic_DNA"/>
</dbReference>
<dbReference type="PROSITE" id="PS51257">
    <property type="entry name" value="PROKAR_LIPOPROTEIN"/>
    <property type="match status" value="1"/>
</dbReference>
<reference evidence="2 3" key="1">
    <citation type="submission" date="2020-01" db="EMBL/GenBank/DDBJ databases">
        <title>Bacteria diversity of Porities sp.</title>
        <authorList>
            <person name="Wang G."/>
        </authorList>
    </citation>
    <scope>NUCLEOTIDE SEQUENCE [LARGE SCALE GENOMIC DNA]</scope>
    <source>
        <strain evidence="2 3">R33</strain>
    </source>
</reference>
<protein>
    <submittedName>
        <fullName evidence="2">Redoxin domain-containing protein</fullName>
    </submittedName>
</protein>
<evidence type="ECO:0000313" key="2">
    <source>
        <dbReference type="EMBL" id="NAS11796.1"/>
    </source>
</evidence>
<dbReference type="InterPro" id="IPR000866">
    <property type="entry name" value="AhpC/TSA"/>
</dbReference>
<dbReference type="Gene3D" id="3.40.30.10">
    <property type="entry name" value="Glutaredoxin"/>
    <property type="match status" value="1"/>
</dbReference>
<proteinExistence type="predicted"/>
<dbReference type="CDD" id="cd02966">
    <property type="entry name" value="TlpA_like_family"/>
    <property type="match status" value="1"/>
</dbReference>
<accession>A0A6L9EAN2</accession>
<dbReference type="InterPro" id="IPR050553">
    <property type="entry name" value="Thioredoxin_ResA/DsbE_sf"/>
</dbReference>
<sequence>MLRLSVLTLLLILVSCGEAEKKKPDTALSEPELGAEAQKDSMPLAVYDYQGLEPLLNRDDGKTYIINFWATWCAPCIKELPYFEQVRKEQLQNDVEVILVSLDMPSMWQSHLIPFIERKKLESEVVILDDPKQNDWIPKIDIDWSGAIPATLIYNNKKRKFYEQPFTYETLNEQLDTFLN</sequence>
<evidence type="ECO:0000259" key="1">
    <source>
        <dbReference type="PROSITE" id="PS51352"/>
    </source>
</evidence>
<dbReference type="SUPFAM" id="SSF52833">
    <property type="entry name" value="Thioredoxin-like"/>
    <property type="match status" value="1"/>
</dbReference>
<dbReference type="AlphaFoldDB" id="A0A6L9EAN2"/>